<dbReference type="SUPFAM" id="SSF81901">
    <property type="entry name" value="HCP-like"/>
    <property type="match status" value="1"/>
</dbReference>
<dbReference type="InterPro" id="IPR011990">
    <property type="entry name" value="TPR-like_helical_dom_sf"/>
</dbReference>
<dbReference type="Proteomes" id="UP001168575">
    <property type="component" value="Unassembled WGS sequence"/>
</dbReference>
<comment type="caution">
    <text evidence="1">The sequence shown here is derived from an EMBL/GenBank/DDBJ whole genome shotgun (WGS) entry which is preliminary data.</text>
</comment>
<dbReference type="InterPro" id="IPR006597">
    <property type="entry name" value="Sel1-like"/>
</dbReference>
<dbReference type="EMBL" id="JAUMVS010000002">
    <property type="protein sequence ID" value="MDO4841112.1"/>
    <property type="molecule type" value="Genomic_DNA"/>
</dbReference>
<dbReference type="AlphaFoldDB" id="A0AA43RKG8"/>
<accession>A0AA43RKG8</accession>
<evidence type="ECO:0000313" key="2">
    <source>
        <dbReference type="Proteomes" id="UP001168575"/>
    </source>
</evidence>
<proteinExistence type="predicted"/>
<gene>
    <name evidence="1" type="ORF">Q3982_00335</name>
</gene>
<protein>
    <recommendedName>
        <fullName evidence="3">Sel1 repeat family protein</fullName>
    </recommendedName>
</protein>
<evidence type="ECO:0008006" key="3">
    <source>
        <dbReference type="Google" id="ProtNLM"/>
    </source>
</evidence>
<dbReference type="SMART" id="SM00671">
    <property type="entry name" value="SEL1"/>
    <property type="match status" value="2"/>
</dbReference>
<reference evidence="1" key="1">
    <citation type="submission" date="2023-07" db="EMBL/GenBank/DDBJ databases">
        <title>Between Cages and Wild: Unraveling the Impact of Captivity on Animal Microbiomes and Antimicrobial Resistance.</title>
        <authorList>
            <person name="Schmartz G.P."/>
            <person name="Rehner J."/>
            <person name="Schuff M.J."/>
            <person name="Becker S.L."/>
            <person name="Kravczyk M."/>
            <person name="Gurevich A."/>
            <person name="Francke R."/>
            <person name="Mueller R."/>
            <person name="Keller V."/>
            <person name="Keller A."/>
        </authorList>
    </citation>
    <scope>NUCLEOTIDE SEQUENCE</scope>
    <source>
        <strain evidence="1">S12M_St_49</strain>
    </source>
</reference>
<keyword evidence="2" id="KW-1185">Reference proteome</keyword>
<name>A0AA43RKG8_9ACTN</name>
<evidence type="ECO:0000313" key="1">
    <source>
        <dbReference type="EMBL" id="MDO4841112.1"/>
    </source>
</evidence>
<organism evidence="1 2">
    <name type="scientific">Phoenicibacter congonensis</name>
    <dbReference type="NCBI Taxonomy" id="1944646"/>
    <lineage>
        <taxon>Bacteria</taxon>
        <taxon>Bacillati</taxon>
        <taxon>Actinomycetota</taxon>
        <taxon>Coriobacteriia</taxon>
        <taxon>Eggerthellales</taxon>
        <taxon>Eggerthellaceae</taxon>
        <taxon>Phoenicibacter</taxon>
    </lineage>
</organism>
<sequence length="290" mass="33670">MTKWIDPGDVSKYELKRIESSPSFMPAWAENNEKGLMEVTISEPVRNCMNGEYLGREYIDYYPRDFLMPGENVCGPVVALNAAYKFYNEGLYCVDESMKEIRIGCFRSTELLMLHAALYGEWEGQNYAWLTLGYLYEYNRTEGNLWPMWMNEIPTSYHPVLQMIDHNDRAYTCYKLSMEGGNIEGMYKFADCLRWGKGCKIDVNRAFELYAEVWEKCQNSAAYILGSCAYRLASCYEDGEGCVRDVEKAKAFYERAIVWFEIEMNDSTLYAKNLERCKKGLARVNQELGL</sequence>
<dbReference type="Gene3D" id="1.25.40.10">
    <property type="entry name" value="Tetratricopeptide repeat domain"/>
    <property type="match status" value="1"/>
</dbReference>